<dbReference type="AlphaFoldDB" id="A0A2W7MQU5"/>
<dbReference type="PANTHER" id="PTHR43531">
    <property type="entry name" value="PROTEIN ICFG"/>
    <property type="match status" value="1"/>
</dbReference>
<dbReference type="Pfam" id="PF00015">
    <property type="entry name" value="MCPsignal"/>
    <property type="match status" value="1"/>
</dbReference>
<evidence type="ECO:0000313" key="7">
    <source>
        <dbReference type="EMBL" id="PZX09821.1"/>
    </source>
</evidence>
<accession>A0A2W7MQU5</accession>
<feature type="domain" description="HAMP" evidence="6">
    <location>
        <begin position="79"/>
        <end position="134"/>
    </location>
</feature>
<dbReference type="SMART" id="SM00304">
    <property type="entry name" value="HAMP"/>
    <property type="match status" value="1"/>
</dbReference>
<dbReference type="GO" id="GO:0005886">
    <property type="term" value="C:plasma membrane"/>
    <property type="evidence" value="ECO:0007669"/>
    <property type="project" value="TreeGrafter"/>
</dbReference>
<organism evidence="7 8">
    <name type="scientific">Breznakibacter xylanolyticus</name>
    <dbReference type="NCBI Taxonomy" id="990"/>
    <lineage>
        <taxon>Bacteria</taxon>
        <taxon>Pseudomonadati</taxon>
        <taxon>Bacteroidota</taxon>
        <taxon>Bacteroidia</taxon>
        <taxon>Marinilabiliales</taxon>
        <taxon>Marinilabiliaceae</taxon>
        <taxon>Breznakibacter</taxon>
    </lineage>
</organism>
<evidence type="ECO:0000256" key="1">
    <source>
        <dbReference type="ARBA" id="ARBA00022500"/>
    </source>
</evidence>
<comment type="similarity">
    <text evidence="2">Belongs to the methyl-accepting chemotaxis (MCP) protein family.</text>
</comment>
<dbReference type="Pfam" id="PF00672">
    <property type="entry name" value="HAMP"/>
    <property type="match status" value="1"/>
</dbReference>
<dbReference type="InterPro" id="IPR051310">
    <property type="entry name" value="MCP_chemotaxis"/>
</dbReference>
<dbReference type="Proteomes" id="UP000249239">
    <property type="component" value="Unassembled WGS sequence"/>
</dbReference>
<keyword evidence="4" id="KW-1133">Transmembrane helix</keyword>
<evidence type="ECO:0000256" key="2">
    <source>
        <dbReference type="ARBA" id="ARBA00029447"/>
    </source>
</evidence>
<evidence type="ECO:0000256" key="4">
    <source>
        <dbReference type="SAM" id="Phobius"/>
    </source>
</evidence>
<dbReference type="GO" id="GO:0006935">
    <property type="term" value="P:chemotaxis"/>
    <property type="evidence" value="ECO:0007669"/>
    <property type="project" value="UniProtKB-KW"/>
</dbReference>
<dbReference type="PROSITE" id="PS50885">
    <property type="entry name" value="HAMP"/>
    <property type="match status" value="1"/>
</dbReference>
<proteinExistence type="inferred from homology"/>
<reference evidence="7 8" key="1">
    <citation type="submission" date="2018-06" db="EMBL/GenBank/DDBJ databases">
        <title>Genomic Encyclopedia of Archaeal and Bacterial Type Strains, Phase II (KMG-II): from individual species to whole genera.</title>
        <authorList>
            <person name="Goeker M."/>
        </authorList>
    </citation>
    <scope>NUCLEOTIDE SEQUENCE [LARGE SCALE GENOMIC DNA]</scope>
    <source>
        <strain evidence="7 8">DSM 6779</strain>
    </source>
</reference>
<dbReference type="CDD" id="cd06225">
    <property type="entry name" value="HAMP"/>
    <property type="match status" value="1"/>
</dbReference>
<feature type="transmembrane region" description="Helical" evidence="4">
    <location>
        <begin position="61"/>
        <end position="82"/>
    </location>
</feature>
<sequence length="376" mass="41463">MFFLRLLPTFIIGIPVAYLVLRHYFKGSVFFKIGMMWVGNLFLVLLNTSLANHFAQQYPLWLSTSLGVFSSVLLLAASGRLLRPLRQATDQLDDLANGNLQLNVDTQHQHRNDEIGKLNRTLLSLQENLSRVVTDIKNNADMLTADSQQLEQMAKSMFDSANAQAASIEEVSSSMEEMASTIQQNAENAIRTNQISQKAANNMKLIANTSHQNQQAIEHIAQRIKIINEIAAQTNILSLNAAVESARAGDQGKGFAVVASEVRKLAERSRNAANEIISSTSQTVNLTQHASLLIRELLPDIETSGNLVNEITRASDEQRSGAQQINLAIQLLNEKAQENTLNADNLNDNAQNMVVKANTLKASVSFFKINTPPQQS</sequence>
<dbReference type="GO" id="GO:0004888">
    <property type="term" value="F:transmembrane signaling receptor activity"/>
    <property type="evidence" value="ECO:0007669"/>
    <property type="project" value="TreeGrafter"/>
</dbReference>
<keyword evidence="3" id="KW-0807">Transducer</keyword>
<evidence type="ECO:0000259" key="6">
    <source>
        <dbReference type="PROSITE" id="PS50885"/>
    </source>
</evidence>
<dbReference type="Gene3D" id="1.10.287.950">
    <property type="entry name" value="Methyl-accepting chemotaxis protein"/>
    <property type="match status" value="1"/>
</dbReference>
<comment type="caution">
    <text evidence="7">The sequence shown here is derived from an EMBL/GenBank/DDBJ whole genome shotgun (WGS) entry which is preliminary data.</text>
</comment>
<keyword evidence="4" id="KW-0472">Membrane</keyword>
<evidence type="ECO:0000313" key="8">
    <source>
        <dbReference type="Proteomes" id="UP000249239"/>
    </source>
</evidence>
<dbReference type="SMART" id="SM00283">
    <property type="entry name" value="MA"/>
    <property type="match status" value="1"/>
</dbReference>
<evidence type="ECO:0000259" key="5">
    <source>
        <dbReference type="PROSITE" id="PS50111"/>
    </source>
</evidence>
<keyword evidence="4" id="KW-0812">Transmembrane</keyword>
<keyword evidence="1" id="KW-0145">Chemotaxis</keyword>
<evidence type="ECO:0000256" key="3">
    <source>
        <dbReference type="PROSITE-ProRule" id="PRU00284"/>
    </source>
</evidence>
<feature type="transmembrane region" description="Helical" evidence="4">
    <location>
        <begin position="37"/>
        <end position="55"/>
    </location>
</feature>
<dbReference type="RefSeq" id="WP_111447266.1">
    <property type="nucleotide sequence ID" value="NZ_QKZK01000070.1"/>
</dbReference>
<gene>
    <name evidence="7" type="ORF">LX69_03509</name>
</gene>
<dbReference type="EMBL" id="QKZK01000070">
    <property type="protein sequence ID" value="PZX09821.1"/>
    <property type="molecule type" value="Genomic_DNA"/>
</dbReference>
<dbReference type="InterPro" id="IPR004089">
    <property type="entry name" value="MCPsignal_dom"/>
</dbReference>
<dbReference type="PANTHER" id="PTHR43531:SF11">
    <property type="entry name" value="METHYL-ACCEPTING CHEMOTAXIS PROTEIN 3"/>
    <property type="match status" value="1"/>
</dbReference>
<protein>
    <submittedName>
        <fullName evidence="7">Methyl-accepting chemotaxis protein</fullName>
    </submittedName>
</protein>
<keyword evidence="8" id="KW-1185">Reference proteome</keyword>
<dbReference type="GO" id="GO:0007165">
    <property type="term" value="P:signal transduction"/>
    <property type="evidence" value="ECO:0007669"/>
    <property type="project" value="UniProtKB-KW"/>
</dbReference>
<name>A0A2W7MQU5_9BACT</name>
<dbReference type="InterPro" id="IPR003660">
    <property type="entry name" value="HAMP_dom"/>
</dbReference>
<feature type="transmembrane region" description="Helical" evidence="4">
    <location>
        <begin position="6"/>
        <end position="25"/>
    </location>
</feature>
<dbReference type="SUPFAM" id="SSF58104">
    <property type="entry name" value="Methyl-accepting chemotaxis protein (MCP) signaling domain"/>
    <property type="match status" value="1"/>
</dbReference>
<dbReference type="PROSITE" id="PS50111">
    <property type="entry name" value="CHEMOTAXIS_TRANSDUC_2"/>
    <property type="match status" value="1"/>
</dbReference>
<feature type="domain" description="Methyl-accepting transducer" evidence="5">
    <location>
        <begin position="139"/>
        <end position="354"/>
    </location>
</feature>
<dbReference type="OrthoDB" id="1123498at2"/>